<comment type="similarity">
    <text evidence="1 4">Belongs to the bacterial histone-like protein family.</text>
</comment>
<evidence type="ECO:0000313" key="5">
    <source>
        <dbReference type="EMBL" id="MEN3238267.1"/>
    </source>
</evidence>
<sequence length="94" mass="10101">MKTKAELVAAVAAASGLAKGNVETVLDAFRGVLQTEVSKGRDVRWPGVGDFQRVKRAATNRKNPFNGEMMAVPERFTVKFVLSHTLKGAVRSGA</sequence>
<proteinExistence type="inferred from homology"/>
<comment type="caution">
    <text evidence="5">The sequence shown here is derived from an EMBL/GenBank/DDBJ whole genome shotgun (WGS) entry which is preliminary data.</text>
</comment>
<dbReference type="EMBL" id="JAQYXP010000005">
    <property type="protein sequence ID" value="MEN3238267.1"/>
    <property type="molecule type" value="Genomic_DNA"/>
</dbReference>
<evidence type="ECO:0000313" key="6">
    <source>
        <dbReference type="Proteomes" id="UP001407347"/>
    </source>
</evidence>
<dbReference type="Proteomes" id="UP001407347">
    <property type="component" value="Unassembled WGS sequence"/>
</dbReference>
<dbReference type="InterPro" id="IPR000119">
    <property type="entry name" value="Hist_DNA-bd"/>
</dbReference>
<evidence type="ECO:0000256" key="1">
    <source>
        <dbReference type="ARBA" id="ARBA00010529"/>
    </source>
</evidence>
<reference evidence="5 6" key="1">
    <citation type="journal article" date="2023" name="PLoS ONE">
        <title>Complete genome assembly of Hawai'i environmental nontuberculous mycobacteria reveals unexpected co-isolation with methylobacteria.</title>
        <authorList>
            <person name="Hendrix J."/>
            <person name="Epperson L.E."/>
            <person name="Tong E.I."/>
            <person name="Chan Y.L."/>
            <person name="Hasan N.A."/>
            <person name="Dawrs S.N."/>
            <person name="Norton G.J."/>
            <person name="Virdi R."/>
            <person name="Crooks J.L."/>
            <person name="Chan E.D."/>
            <person name="Honda J.R."/>
            <person name="Strong M."/>
        </authorList>
    </citation>
    <scope>NUCLEOTIDE SEQUENCE [LARGE SCALE GENOMIC DNA]</scope>
    <source>
        <strain evidence="5 6">NJH_HI04-1</strain>
    </source>
</reference>
<organism evidence="5 6">
    <name type="scientific">Methylobacterium ajmalii</name>
    <dbReference type="NCBI Taxonomy" id="2738439"/>
    <lineage>
        <taxon>Bacteria</taxon>
        <taxon>Pseudomonadati</taxon>
        <taxon>Pseudomonadota</taxon>
        <taxon>Alphaproteobacteria</taxon>
        <taxon>Hyphomicrobiales</taxon>
        <taxon>Methylobacteriaceae</taxon>
        <taxon>Methylobacterium</taxon>
    </lineage>
</organism>
<dbReference type="InterPro" id="IPR010992">
    <property type="entry name" value="IHF-like_DNA-bd_dom_sf"/>
</dbReference>
<name>A0ABV0A357_9HYPH</name>
<keyword evidence="2" id="KW-0226">DNA condensation</keyword>
<keyword evidence="6" id="KW-1185">Reference proteome</keyword>
<dbReference type="Pfam" id="PF00216">
    <property type="entry name" value="Bac_DNA_binding"/>
    <property type="match status" value="1"/>
</dbReference>
<dbReference type="SUPFAM" id="SSF47729">
    <property type="entry name" value="IHF-like DNA-binding proteins"/>
    <property type="match status" value="1"/>
</dbReference>
<evidence type="ECO:0000256" key="3">
    <source>
        <dbReference type="ARBA" id="ARBA00023125"/>
    </source>
</evidence>
<dbReference type="GO" id="GO:0003677">
    <property type="term" value="F:DNA binding"/>
    <property type="evidence" value="ECO:0007669"/>
    <property type="project" value="UniProtKB-KW"/>
</dbReference>
<dbReference type="Gene3D" id="4.10.520.10">
    <property type="entry name" value="IHF-like DNA-binding proteins"/>
    <property type="match status" value="1"/>
</dbReference>
<evidence type="ECO:0000256" key="4">
    <source>
        <dbReference type="RuleBase" id="RU003939"/>
    </source>
</evidence>
<dbReference type="PANTHER" id="PTHR33175">
    <property type="entry name" value="DNA-BINDING PROTEIN HU"/>
    <property type="match status" value="1"/>
</dbReference>
<gene>
    <name evidence="5" type="ORF">PUR29_32995</name>
</gene>
<accession>A0ABV0A357</accession>
<keyword evidence="3 5" id="KW-0238">DNA-binding</keyword>
<protein>
    <submittedName>
        <fullName evidence="5">HU family DNA-binding protein</fullName>
    </submittedName>
</protein>
<evidence type="ECO:0000256" key="2">
    <source>
        <dbReference type="ARBA" id="ARBA00023067"/>
    </source>
</evidence>
<dbReference type="SMART" id="SM00411">
    <property type="entry name" value="BHL"/>
    <property type="match status" value="1"/>
</dbReference>
<dbReference type="RefSeq" id="WP_346013568.1">
    <property type="nucleotide sequence ID" value="NZ_JAQYXP010000005.1"/>
</dbReference>
<dbReference type="PANTHER" id="PTHR33175:SF3">
    <property type="entry name" value="DNA-BINDING PROTEIN HU-BETA"/>
    <property type="match status" value="1"/>
</dbReference>